<feature type="domain" description="Amine oxidase" evidence="2">
    <location>
        <begin position="99"/>
        <end position="144"/>
    </location>
</feature>
<dbReference type="Gene3D" id="3.90.660.10">
    <property type="match status" value="2"/>
</dbReference>
<evidence type="ECO:0000313" key="4">
    <source>
        <dbReference type="Proteomes" id="UP000222542"/>
    </source>
</evidence>
<organism evidence="3 4">
    <name type="scientific">Capsicum annuum</name>
    <name type="common">Capsicum pepper</name>
    <dbReference type="NCBI Taxonomy" id="4072"/>
    <lineage>
        <taxon>Eukaryota</taxon>
        <taxon>Viridiplantae</taxon>
        <taxon>Streptophyta</taxon>
        <taxon>Embryophyta</taxon>
        <taxon>Tracheophyta</taxon>
        <taxon>Spermatophyta</taxon>
        <taxon>Magnoliopsida</taxon>
        <taxon>eudicotyledons</taxon>
        <taxon>Gunneridae</taxon>
        <taxon>Pentapetalae</taxon>
        <taxon>asterids</taxon>
        <taxon>lamiids</taxon>
        <taxon>Solanales</taxon>
        <taxon>Solanaceae</taxon>
        <taxon>Solanoideae</taxon>
        <taxon>Capsiceae</taxon>
        <taxon>Capsicum</taxon>
    </lineage>
</organism>
<feature type="domain" description="Amine oxidase" evidence="2">
    <location>
        <begin position="238"/>
        <end position="337"/>
    </location>
</feature>
<keyword evidence="4" id="KW-1185">Reference proteome</keyword>
<dbReference type="InterPro" id="IPR009057">
    <property type="entry name" value="Homeodomain-like_sf"/>
</dbReference>
<dbReference type="SUPFAM" id="SSF51905">
    <property type="entry name" value="FAD/NAD(P)-binding domain"/>
    <property type="match status" value="1"/>
</dbReference>
<comment type="caution">
    <text evidence="3">The sequence shown here is derived from an EMBL/GenBank/DDBJ whole genome shotgun (WGS) entry which is preliminary data.</text>
</comment>
<sequence length="510" mass="57263">MMRNLMDDFIEEHLGGSVRKRSRAKKDLEYETETEAMIALSLGFPIDDLLEEERKAGVVSELDGKEQNDYIVVRNHSLAKWRENVHIWLSKGTLEGKSRQLMSSGFKVVILEGRNRPGGSVYTQKVEWEGKFAAVDLGGSVITEIDFRVELIFNKLLDKVPELRRLVSGLANDISLGSVLEILRQLCAVAKTTEEKQLLDWHFANLKYANAACLSELSATYWDQDDPYEMGGDYSFLAVEVIAGDQLLQAGMVLCTVPLWVLQRRSIRFEPELPEQKLEAIDRLGFGLLNKVAMAFPHLFWGEDLDNFGCLNRYSHRVGEVFLFYSYHTVSGVPVLVAGDVAQFSNVQNRPPNSSSYEHSQWYHPSLFLYFYIFFYGWCPDQLTHTSTNTPSACPAKKQTTSFPCIYEPKGKTVPDPVHSICPRWGSDPFSFGSYSHVRVHSAGSDHDIRAENLGVVSRAQALELQLLEGSGANGLRVLGHSLTANIGNARKDRGWNRSCIAQQNAGNSK</sequence>
<dbReference type="SUPFAM" id="SSF46689">
    <property type="entry name" value="Homeodomain-like"/>
    <property type="match status" value="1"/>
</dbReference>
<evidence type="ECO:0000313" key="3">
    <source>
        <dbReference type="EMBL" id="PHT77150.1"/>
    </source>
</evidence>
<reference evidence="3 4" key="2">
    <citation type="journal article" date="2017" name="Genome Biol.">
        <title>New reference genome sequences of hot pepper reveal the massive evolution of plant disease-resistance genes by retroduplication.</title>
        <authorList>
            <person name="Kim S."/>
            <person name="Park J."/>
            <person name="Yeom S.I."/>
            <person name="Kim Y.M."/>
            <person name="Seo E."/>
            <person name="Kim K.T."/>
            <person name="Kim M.S."/>
            <person name="Lee J.M."/>
            <person name="Cheong K."/>
            <person name="Shin H.S."/>
            <person name="Kim S.B."/>
            <person name="Han K."/>
            <person name="Lee J."/>
            <person name="Park M."/>
            <person name="Lee H.A."/>
            <person name="Lee H.Y."/>
            <person name="Lee Y."/>
            <person name="Oh S."/>
            <person name="Lee J.H."/>
            <person name="Choi E."/>
            <person name="Choi E."/>
            <person name="Lee S.E."/>
            <person name="Jeon J."/>
            <person name="Kim H."/>
            <person name="Choi G."/>
            <person name="Song H."/>
            <person name="Lee J."/>
            <person name="Lee S.C."/>
            <person name="Kwon J.K."/>
            <person name="Lee H.Y."/>
            <person name="Koo N."/>
            <person name="Hong Y."/>
            <person name="Kim R.W."/>
            <person name="Kang W.H."/>
            <person name="Huh J.H."/>
            <person name="Kang B.C."/>
            <person name="Yang T.J."/>
            <person name="Lee Y.H."/>
            <person name="Bennetzen J.L."/>
            <person name="Choi D."/>
        </authorList>
    </citation>
    <scope>NUCLEOTIDE SEQUENCE [LARGE SCALE GENOMIC DNA]</scope>
    <source>
        <strain evidence="4">cv. CM334</strain>
    </source>
</reference>
<gene>
    <name evidence="3" type="ORF">T459_20672</name>
</gene>
<protein>
    <recommendedName>
        <fullName evidence="2">Amine oxidase domain-containing protein</fullName>
    </recommendedName>
</protein>
<name>A0A2G2Z558_CAPAN</name>
<comment type="similarity">
    <text evidence="1">Belongs to the flavin monoamine oxidase family.</text>
</comment>
<dbReference type="Gene3D" id="3.50.50.60">
    <property type="entry name" value="FAD/NAD(P)-binding domain"/>
    <property type="match status" value="1"/>
</dbReference>
<evidence type="ECO:0000259" key="2">
    <source>
        <dbReference type="Pfam" id="PF01593"/>
    </source>
</evidence>
<dbReference type="SUPFAM" id="SSF54373">
    <property type="entry name" value="FAD-linked reductases, C-terminal domain"/>
    <property type="match status" value="1"/>
</dbReference>
<dbReference type="InterPro" id="IPR050281">
    <property type="entry name" value="Flavin_monoamine_oxidase"/>
</dbReference>
<dbReference type="EMBL" id="AYRZ02000007">
    <property type="protein sequence ID" value="PHT77150.1"/>
    <property type="molecule type" value="Genomic_DNA"/>
</dbReference>
<dbReference type="STRING" id="4072.A0A2G2Z558"/>
<dbReference type="InterPro" id="IPR002937">
    <property type="entry name" value="Amino_oxidase"/>
</dbReference>
<dbReference type="GO" id="GO:0016491">
    <property type="term" value="F:oxidoreductase activity"/>
    <property type="evidence" value="ECO:0000318"/>
    <property type="project" value="GO_Central"/>
</dbReference>
<accession>A0A2G2Z558</accession>
<evidence type="ECO:0000256" key="1">
    <source>
        <dbReference type="ARBA" id="ARBA00005995"/>
    </source>
</evidence>
<proteinExistence type="inferred from homology"/>
<dbReference type="Gramene" id="PHT77150">
    <property type="protein sequence ID" value="PHT77150"/>
    <property type="gene ID" value="T459_20672"/>
</dbReference>
<dbReference type="PANTHER" id="PTHR10742">
    <property type="entry name" value="FLAVIN MONOAMINE OXIDASE"/>
    <property type="match status" value="1"/>
</dbReference>
<dbReference type="PANTHER" id="PTHR10742:SF373">
    <property type="entry name" value="LYSINE-SPECIFIC HISTONE DEMETHYLASE 1 HOMOLOG 2"/>
    <property type="match status" value="1"/>
</dbReference>
<dbReference type="InterPro" id="IPR036188">
    <property type="entry name" value="FAD/NAD-bd_sf"/>
</dbReference>
<dbReference type="Proteomes" id="UP000222542">
    <property type="component" value="Unassembled WGS sequence"/>
</dbReference>
<dbReference type="AlphaFoldDB" id="A0A2G2Z558"/>
<reference evidence="3 4" key="1">
    <citation type="journal article" date="2014" name="Nat. Genet.">
        <title>Genome sequence of the hot pepper provides insights into the evolution of pungency in Capsicum species.</title>
        <authorList>
            <person name="Kim S."/>
            <person name="Park M."/>
            <person name="Yeom S.I."/>
            <person name="Kim Y.M."/>
            <person name="Lee J.M."/>
            <person name="Lee H.A."/>
            <person name="Seo E."/>
            <person name="Choi J."/>
            <person name="Cheong K."/>
            <person name="Kim K.T."/>
            <person name="Jung K."/>
            <person name="Lee G.W."/>
            <person name="Oh S.K."/>
            <person name="Bae C."/>
            <person name="Kim S.B."/>
            <person name="Lee H.Y."/>
            <person name="Kim S.Y."/>
            <person name="Kim M.S."/>
            <person name="Kang B.C."/>
            <person name="Jo Y.D."/>
            <person name="Yang H.B."/>
            <person name="Jeong H.J."/>
            <person name="Kang W.H."/>
            <person name="Kwon J.K."/>
            <person name="Shin C."/>
            <person name="Lim J.Y."/>
            <person name="Park J.H."/>
            <person name="Huh J.H."/>
            <person name="Kim J.S."/>
            <person name="Kim B.D."/>
            <person name="Cohen O."/>
            <person name="Paran I."/>
            <person name="Suh M.C."/>
            <person name="Lee S.B."/>
            <person name="Kim Y.K."/>
            <person name="Shin Y."/>
            <person name="Noh S.J."/>
            <person name="Park J."/>
            <person name="Seo Y.S."/>
            <person name="Kwon S.Y."/>
            <person name="Kim H.A."/>
            <person name="Park J.M."/>
            <person name="Kim H.J."/>
            <person name="Choi S.B."/>
            <person name="Bosland P.W."/>
            <person name="Reeves G."/>
            <person name="Jo S.H."/>
            <person name="Lee B.W."/>
            <person name="Cho H.T."/>
            <person name="Choi H.S."/>
            <person name="Lee M.S."/>
            <person name="Yu Y."/>
            <person name="Do Choi Y."/>
            <person name="Park B.S."/>
            <person name="van Deynze A."/>
            <person name="Ashrafi H."/>
            <person name="Hill T."/>
            <person name="Kim W.T."/>
            <person name="Pai H.S."/>
            <person name="Ahn H.K."/>
            <person name="Yeam I."/>
            <person name="Giovannoni J.J."/>
            <person name="Rose J.K."/>
            <person name="Sorensen I."/>
            <person name="Lee S.J."/>
            <person name="Kim R.W."/>
            <person name="Choi I.Y."/>
            <person name="Choi B.S."/>
            <person name="Lim J.S."/>
            <person name="Lee Y.H."/>
            <person name="Choi D."/>
        </authorList>
    </citation>
    <scope>NUCLEOTIDE SEQUENCE [LARGE SCALE GENOMIC DNA]</scope>
    <source>
        <strain evidence="4">cv. CM334</strain>
    </source>
</reference>
<dbReference type="Pfam" id="PF01593">
    <property type="entry name" value="Amino_oxidase"/>
    <property type="match status" value="2"/>
</dbReference>